<evidence type="ECO:0000313" key="4">
    <source>
        <dbReference type="Proteomes" id="UP000289792"/>
    </source>
</evidence>
<evidence type="ECO:0000259" key="2">
    <source>
        <dbReference type="Pfam" id="PF01757"/>
    </source>
</evidence>
<evidence type="ECO:0000256" key="1">
    <source>
        <dbReference type="SAM" id="Phobius"/>
    </source>
</evidence>
<dbReference type="EMBL" id="SDDZ01000014">
    <property type="protein sequence ID" value="RXJ45439.1"/>
    <property type="molecule type" value="Genomic_DNA"/>
</dbReference>
<sequence length="369" mass="43155">MQKERNFGLDLVRAIAITLVVASHSTFLFTRHTDNVVVILMRTMGAVGVDLFFVLSGFLIGGILLKQIDKKHTKFADLLTFWKRRWWRTLPNYFLMLLINISIFYVFSKDLPETIGSFFIFLQNFSTAQAGFFTESWSLSIEEYAYLVLPFFIFCGFLVFKNRDYSVFIWATLIIIFIGFLLKLHFYLNADALIRKSWSSMFRKVVIYRLDSIYVGFVLVYLMRHLPTFFQRFKNGLLFLGASIFVGMHLLIYILKVQPETHLYFYVFLYLPLISISCALSFPYAVGMKRNATFGGLVYFVSTRSYAIYLINFSAILLCFYYLVDFKSASLVFKIGICTLYLILTMGISNLVYTYFEKPILDYRDRNVR</sequence>
<proteinExistence type="predicted"/>
<dbReference type="GO" id="GO:0016020">
    <property type="term" value="C:membrane"/>
    <property type="evidence" value="ECO:0007669"/>
    <property type="project" value="TreeGrafter"/>
</dbReference>
<feature type="transmembrane region" description="Helical" evidence="1">
    <location>
        <begin position="331"/>
        <end position="356"/>
    </location>
</feature>
<dbReference type="PANTHER" id="PTHR23028">
    <property type="entry name" value="ACETYLTRANSFERASE"/>
    <property type="match status" value="1"/>
</dbReference>
<dbReference type="RefSeq" id="WP_129018627.1">
    <property type="nucleotide sequence ID" value="NZ_SDDZ01000014.1"/>
</dbReference>
<keyword evidence="1" id="KW-0812">Transmembrane</keyword>
<keyword evidence="1" id="KW-0472">Membrane</keyword>
<feature type="transmembrane region" description="Helical" evidence="1">
    <location>
        <begin position="86"/>
        <end position="108"/>
    </location>
</feature>
<dbReference type="InterPro" id="IPR002656">
    <property type="entry name" value="Acyl_transf_3_dom"/>
</dbReference>
<evidence type="ECO:0000313" key="3">
    <source>
        <dbReference type="EMBL" id="RXJ45439.1"/>
    </source>
</evidence>
<dbReference type="GO" id="GO:0000271">
    <property type="term" value="P:polysaccharide biosynthetic process"/>
    <property type="evidence" value="ECO:0007669"/>
    <property type="project" value="TreeGrafter"/>
</dbReference>
<name>A0A4Q0XFH5_9FLAO</name>
<keyword evidence="4" id="KW-1185">Reference proteome</keyword>
<feature type="transmembrane region" description="Helical" evidence="1">
    <location>
        <begin position="167"/>
        <end position="186"/>
    </location>
</feature>
<accession>A0A4Q0XFH5</accession>
<keyword evidence="1" id="KW-1133">Transmembrane helix</keyword>
<feature type="transmembrane region" description="Helical" evidence="1">
    <location>
        <begin position="36"/>
        <end position="65"/>
    </location>
</feature>
<feature type="transmembrane region" description="Helical" evidence="1">
    <location>
        <begin position="144"/>
        <end position="161"/>
    </location>
</feature>
<feature type="transmembrane region" description="Helical" evidence="1">
    <location>
        <begin position="12"/>
        <end position="30"/>
    </location>
</feature>
<dbReference type="GO" id="GO:0016747">
    <property type="term" value="F:acyltransferase activity, transferring groups other than amino-acyl groups"/>
    <property type="evidence" value="ECO:0007669"/>
    <property type="project" value="InterPro"/>
</dbReference>
<dbReference type="PANTHER" id="PTHR23028:SF53">
    <property type="entry name" value="ACYL_TRANSF_3 DOMAIN-CONTAINING PROTEIN"/>
    <property type="match status" value="1"/>
</dbReference>
<dbReference type="Pfam" id="PF01757">
    <property type="entry name" value="Acyl_transf_3"/>
    <property type="match status" value="1"/>
</dbReference>
<reference evidence="3 4" key="1">
    <citation type="submission" date="2019-01" db="EMBL/GenBank/DDBJ databases">
        <title>Genome sequence of the Antarctic species Gelidibacter gilvus ACAM 158(T).</title>
        <authorList>
            <person name="Bowman J.P."/>
        </authorList>
    </citation>
    <scope>NUCLEOTIDE SEQUENCE [LARGE SCALE GENOMIC DNA]</scope>
    <source>
        <strain evidence="3 4">IC158</strain>
    </source>
</reference>
<feature type="transmembrane region" description="Helical" evidence="1">
    <location>
        <begin position="236"/>
        <end position="255"/>
    </location>
</feature>
<keyword evidence="3" id="KW-0808">Transferase</keyword>
<protein>
    <submittedName>
        <fullName evidence="3">Acyltransferase</fullName>
    </submittedName>
</protein>
<comment type="caution">
    <text evidence="3">The sequence shown here is derived from an EMBL/GenBank/DDBJ whole genome shotgun (WGS) entry which is preliminary data.</text>
</comment>
<dbReference type="Proteomes" id="UP000289792">
    <property type="component" value="Unassembled WGS sequence"/>
</dbReference>
<dbReference type="InterPro" id="IPR050879">
    <property type="entry name" value="Acyltransferase_3"/>
</dbReference>
<feature type="transmembrane region" description="Helical" evidence="1">
    <location>
        <begin position="267"/>
        <end position="286"/>
    </location>
</feature>
<keyword evidence="3" id="KW-0012">Acyltransferase</keyword>
<gene>
    <name evidence="3" type="ORF">ESZ48_16620</name>
</gene>
<dbReference type="AlphaFoldDB" id="A0A4Q0XFH5"/>
<dbReference type="OrthoDB" id="290051at2"/>
<feature type="domain" description="Acyltransferase 3" evidence="2">
    <location>
        <begin position="7"/>
        <end position="347"/>
    </location>
</feature>
<feature type="transmembrane region" description="Helical" evidence="1">
    <location>
        <begin position="206"/>
        <end position="224"/>
    </location>
</feature>
<organism evidence="3 4">
    <name type="scientific">Gelidibacter gilvus</name>
    <dbReference type="NCBI Taxonomy" id="59602"/>
    <lineage>
        <taxon>Bacteria</taxon>
        <taxon>Pseudomonadati</taxon>
        <taxon>Bacteroidota</taxon>
        <taxon>Flavobacteriia</taxon>
        <taxon>Flavobacteriales</taxon>
        <taxon>Flavobacteriaceae</taxon>
        <taxon>Gelidibacter</taxon>
    </lineage>
</organism>